<name>A0A193FH85_9BORD</name>
<evidence type="ECO:0000313" key="3">
    <source>
        <dbReference type="EMBL" id="ANN71639.1"/>
    </source>
</evidence>
<dbReference type="InterPro" id="IPR003898">
    <property type="entry name" value="Borpert_toxA"/>
</dbReference>
<dbReference type="GO" id="GO:0003950">
    <property type="term" value="F:NAD+ poly-ADP-ribosyltransferase activity"/>
    <property type="evidence" value="ECO:0007669"/>
    <property type="project" value="InterPro"/>
</dbReference>
<feature type="chain" id="PRO_5008258163" description="Pertussis toxin subunit 1" evidence="1">
    <location>
        <begin position="28"/>
        <end position="287"/>
    </location>
</feature>
<keyword evidence="1" id="KW-0732">Signal</keyword>
<evidence type="ECO:0000313" key="4">
    <source>
        <dbReference type="Proteomes" id="UP000091897"/>
    </source>
</evidence>
<organism evidence="3 5">
    <name type="scientific">Bordetella bronchialis</name>
    <dbReference type="NCBI Taxonomy" id="463025"/>
    <lineage>
        <taxon>Bacteria</taxon>
        <taxon>Pseudomonadati</taxon>
        <taxon>Pseudomonadota</taxon>
        <taxon>Betaproteobacteria</taxon>
        <taxon>Burkholderiales</taxon>
        <taxon>Alcaligenaceae</taxon>
        <taxon>Bordetella</taxon>
    </lineage>
</organism>
<dbReference type="Proteomes" id="UP000092213">
    <property type="component" value="Chromosome"/>
</dbReference>
<dbReference type="Pfam" id="PF02917">
    <property type="entry name" value="Pertussis_S1"/>
    <property type="match status" value="1"/>
</dbReference>
<dbReference type="EMBL" id="CP016171">
    <property type="protein sequence ID" value="ANN71639.1"/>
    <property type="molecule type" value="Genomic_DNA"/>
</dbReference>
<reference evidence="4 5" key="1">
    <citation type="submission" date="2016-06" db="EMBL/GenBank/DDBJ databases">
        <title>Complete genome sequences of Bordetella bronchialis and Bordetella flabilis.</title>
        <authorList>
            <person name="LiPuma J.J."/>
            <person name="Spilker T."/>
        </authorList>
    </citation>
    <scope>NUCLEOTIDE SEQUENCE [LARGE SCALE GENOMIC DNA]</scope>
    <source>
        <strain evidence="3 5">AU17976</strain>
        <strain evidence="2 4">AU3182</strain>
    </source>
</reference>
<proteinExistence type="predicted"/>
<evidence type="ECO:0000256" key="1">
    <source>
        <dbReference type="SAM" id="SignalP"/>
    </source>
</evidence>
<dbReference type="Gene3D" id="3.90.210.10">
    <property type="entry name" value="Heat-Labile Enterotoxin, subunit A"/>
    <property type="match status" value="1"/>
</dbReference>
<feature type="signal peptide" evidence="1">
    <location>
        <begin position="1"/>
        <end position="27"/>
    </location>
</feature>
<evidence type="ECO:0000313" key="5">
    <source>
        <dbReference type="Proteomes" id="UP000092213"/>
    </source>
</evidence>
<gene>
    <name evidence="2" type="ORF">BAU06_09865</name>
    <name evidence="3" type="ORF">BAU08_10065</name>
</gene>
<dbReference type="GO" id="GO:0005576">
    <property type="term" value="C:extracellular region"/>
    <property type="evidence" value="ECO:0007669"/>
    <property type="project" value="InterPro"/>
</dbReference>
<dbReference type="SUPFAM" id="SSF56399">
    <property type="entry name" value="ADP-ribosylation"/>
    <property type="match status" value="1"/>
</dbReference>
<keyword evidence="4" id="KW-1185">Reference proteome</keyword>
<accession>A0A193FH85</accession>
<protein>
    <recommendedName>
        <fullName evidence="6">Pertussis toxin subunit 1</fullName>
    </recommendedName>
</protein>
<dbReference type="KEGG" id="bbro:BAU06_09865"/>
<dbReference type="STRING" id="463025.BAU08_10065"/>
<evidence type="ECO:0000313" key="2">
    <source>
        <dbReference type="EMBL" id="ANN66561.1"/>
    </source>
</evidence>
<evidence type="ECO:0008006" key="6">
    <source>
        <dbReference type="Google" id="ProtNLM"/>
    </source>
</evidence>
<dbReference type="AlphaFoldDB" id="A0A193FH85"/>
<sequence length="287" mass="31767">MRSLALRIAMAVQSVFLAYGLGTPAAAAPEIVYRVDARAPTEIFANGFRPWGDNDDVLAHVAGKTTAIGSRSSAFVATTEDMNQALRFLNFFSSANQGSTYWLYRIYTDDSFYSTNVTLESIYKTPPRYRNYDDAVVTAARTLYATFQVQKEWLAKGGIASNLIIDAASYQWDGSTNEIKPAGARTNGNASKPASPATDQAYDFTPQEIATYSYIKQSSCNVITDDFCPAHDERKIRAAGSTCLGQPMDQSRYATPRSCGMVWLNVLMHPWVIFMTVFPESWSAWPL</sequence>
<dbReference type="EMBL" id="CP016170">
    <property type="protein sequence ID" value="ANN66561.1"/>
    <property type="molecule type" value="Genomic_DNA"/>
</dbReference>
<dbReference type="RefSeq" id="WP_066347927.1">
    <property type="nucleotide sequence ID" value="NZ_CBCSFJ010000034.1"/>
</dbReference>
<dbReference type="Proteomes" id="UP000091897">
    <property type="component" value="Chromosome"/>
</dbReference>